<reference evidence="1" key="1">
    <citation type="submission" date="2014-09" db="EMBL/GenBank/DDBJ databases">
        <authorList>
            <person name="Magalhaes I.L.F."/>
            <person name="Oliveira U."/>
            <person name="Santos F.R."/>
            <person name="Vidigal T.H.D.A."/>
            <person name="Brescovit A.D."/>
            <person name="Santos A.J."/>
        </authorList>
    </citation>
    <scope>NUCLEOTIDE SEQUENCE</scope>
    <source>
        <tissue evidence="1">Shoot tissue taken approximately 20 cm above the soil surface</tissue>
    </source>
</reference>
<organism evidence="1">
    <name type="scientific">Arundo donax</name>
    <name type="common">Giant reed</name>
    <name type="synonym">Donax arundinaceus</name>
    <dbReference type="NCBI Taxonomy" id="35708"/>
    <lineage>
        <taxon>Eukaryota</taxon>
        <taxon>Viridiplantae</taxon>
        <taxon>Streptophyta</taxon>
        <taxon>Embryophyta</taxon>
        <taxon>Tracheophyta</taxon>
        <taxon>Spermatophyta</taxon>
        <taxon>Magnoliopsida</taxon>
        <taxon>Liliopsida</taxon>
        <taxon>Poales</taxon>
        <taxon>Poaceae</taxon>
        <taxon>PACMAD clade</taxon>
        <taxon>Arundinoideae</taxon>
        <taxon>Arundineae</taxon>
        <taxon>Arundo</taxon>
    </lineage>
</organism>
<evidence type="ECO:0000313" key="1">
    <source>
        <dbReference type="EMBL" id="JAE05863.1"/>
    </source>
</evidence>
<sequence>MAMAEAVVQYHVSEVGTQNQE</sequence>
<dbReference type="EMBL" id="GBRH01192033">
    <property type="protein sequence ID" value="JAE05863.1"/>
    <property type="molecule type" value="Transcribed_RNA"/>
</dbReference>
<accession>A0A0A9FC65</accession>
<name>A0A0A9FC65_ARUDO</name>
<proteinExistence type="predicted"/>
<reference evidence="1" key="2">
    <citation type="journal article" date="2015" name="Data Brief">
        <title>Shoot transcriptome of the giant reed, Arundo donax.</title>
        <authorList>
            <person name="Barrero R.A."/>
            <person name="Guerrero F.D."/>
            <person name="Moolhuijzen P."/>
            <person name="Goolsby J.A."/>
            <person name="Tidwell J."/>
            <person name="Bellgard S.E."/>
            <person name="Bellgard M.I."/>
        </authorList>
    </citation>
    <scope>NUCLEOTIDE SEQUENCE</scope>
    <source>
        <tissue evidence="1">Shoot tissue taken approximately 20 cm above the soil surface</tissue>
    </source>
</reference>
<protein>
    <submittedName>
        <fullName evidence="1">Uncharacterized protein</fullName>
    </submittedName>
</protein>
<dbReference type="AlphaFoldDB" id="A0A0A9FC65"/>